<dbReference type="InterPro" id="IPR036191">
    <property type="entry name" value="RRF_sf"/>
</dbReference>
<dbReference type="AlphaFoldDB" id="A0AAD5Y620"/>
<dbReference type="Gene3D" id="3.30.1360.40">
    <property type="match status" value="1"/>
</dbReference>
<dbReference type="EMBL" id="JADGKB010000009">
    <property type="protein sequence ID" value="KAJ3260767.1"/>
    <property type="molecule type" value="Genomic_DNA"/>
</dbReference>
<dbReference type="FunFam" id="3.30.1360.40:FF:000001">
    <property type="entry name" value="Ribosome-recycling factor"/>
    <property type="match status" value="1"/>
</dbReference>
<organism evidence="5 6">
    <name type="scientific">Boothiomyces macroporosus</name>
    <dbReference type="NCBI Taxonomy" id="261099"/>
    <lineage>
        <taxon>Eukaryota</taxon>
        <taxon>Fungi</taxon>
        <taxon>Fungi incertae sedis</taxon>
        <taxon>Chytridiomycota</taxon>
        <taxon>Chytridiomycota incertae sedis</taxon>
        <taxon>Chytridiomycetes</taxon>
        <taxon>Rhizophydiales</taxon>
        <taxon>Terramycetaceae</taxon>
        <taxon>Boothiomyces</taxon>
    </lineage>
</organism>
<evidence type="ECO:0000259" key="4">
    <source>
        <dbReference type="Pfam" id="PF01765"/>
    </source>
</evidence>
<evidence type="ECO:0000256" key="2">
    <source>
        <dbReference type="ARBA" id="ARBA00022917"/>
    </source>
</evidence>
<evidence type="ECO:0000313" key="5">
    <source>
        <dbReference type="EMBL" id="KAJ3260767.1"/>
    </source>
</evidence>
<evidence type="ECO:0000256" key="3">
    <source>
        <dbReference type="ARBA" id="ARBA00024909"/>
    </source>
</evidence>
<dbReference type="InterPro" id="IPR023584">
    <property type="entry name" value="Ribosome_recyc_fac_dom"/>
</dbReference>
<dbReference type="Gene3D" id="1.10.132.20">
    <property type="entry name" value="Ribosome-recycling factor"/>
    <property type="match status" value="1"/>
</dbReference>
<dbReference type="GO" id="GO:0005739">
    <property type="term" value="C:mitochondrion"/>
    <property type="evidence" value="ECO:0007669"/>
    <property type="project" value="TreeGrafter"/>
</dbReference>
<keyword evidence="2" id="KW-0648">Protein biosynthesis</keyword>
<keyword evidence="6" id="KW-1185">Reference proteome</keyword>
<evidence type="ECO:0000256" key="1">
    <source>
        <dbReference type="ARBA" id="ARBA00005912"/>
    </source>
</evidence>
<dbReference type="InterPro" id="IPR002661">
    <property type="entry name" value="Ribosome_recyc_fac"/>
</dbReference>
<dbReference type="SUPFAM" id="SSF55194">
    <property type="entry name" value="Ribosome recycling factor, RRF"/>
    <property type="match status" value="1"/>
</dbReference>
<dbReference type="PANTHER" id="PTHR20982">
    <property type="entry name" value="RIBOSOME RECYCLING FACTOR"/>
    <property type="match status" value="1"/>
</dbReference>
<accession>A0AAD5Y620</accession>
<comment type="function">
    <text evidence="3">Necessary for protein synthesis in mitochondria. Functions as a ribosome recycling factor in mitochondria.</text>
</comment>
<sequence>MLRTVRLFQLTIKPRFAPVAFYASKKGAKQSKQVQEVDEPPFDMTPFITRMDKSLEAFKTSLEKIRVGRANPNILDPIMVELDNKRMPLSQVAQIHVKDANTLMVVVPDEKLTAVVERSMKTANLSLNPQKQDNLTLKVPIPKMTAEYKQSLVKQIHSNAEKSKIGIRNIRQDARKIIKKDKSKDVVKRNEDAVQKKTDDFIKKIDDLMAAKEKELSQ</sequence>
<dbReference type="PANTHER" id="PTHR20982:SF3">
    <property type="entry name" value="MITOCHONDRIAL RIBOSOME RECYCLING FACTOR PSEUDO 1"/>
    <property type="match status" value="1"/>
</dbReference>
<feature type="domain" description="Ribosome recycling factor" evidence="4">
    <location>
        <begin position="58"/>
        <end position="216"/>
    </location>
</feature>
<name>A0AAD5Y620_9FUNG</name>
<reference evidence="5" key="1">
    <citation type="submission" date="2020-05" db="EMBL/GenBank/DDBJ databases">
        <title>Phylogenomic resolution of chytrid fungi.</title>
        <authorList>
            <person name="Stajich J.E."/>
            <person name="Amses K."/>
            <person name="Simmons R."/>
            <person name="Seto K."/>
            <person name="Myers J."/>
            <person name="Bonds A."/>
            <person name="Quandt C.A."/>
            <person name="Barry K."/>
            <person name="Liu P."/>
            <person name="Grigoriev I."/>
            <person name="Longcore J.E."/>
            <person name="James T.Y."/>
        </authorList>
    </citation>
    <scope>NUCLEOTIDE SEQUENCE</scope>
    <source>
        <strain evidence="5">PLAUS21</strain>
    </source>
</reference>
<comment type="similarity">
    <text evidence="1">Belongs to the RRF family.</text>
</comment>
<protein>
    <recommendedName>
        <fullName evidence="4">Ribosome recycling factor domain-containing protein</fullName>
    </recommendedName>
</protein>
<comment type="caution">
    <text evidence="5">The sequence shown here is derived from an EMBL/GenBank/DDBJ whole genome shotgun (WGS) entry which is preliminary data.</text>
</comment>
<proteinExistence type="inferred from homology"/>
<dbReference type="Pfam" id="PF01765">
    <property type="entry name" value="RRF"/>
    <property type="match status" value="1"/>
</dbReference>
<gene>
    <name evidence="5" type="ORF">HK103_007330</name>
</gene>
<dbReference type="NCBIfam" id="TIGR00496">
    <property type="entry name" value="frr"/>
    <property type="match status" value="1"/>
</dbReference>
<dbReference type="GO" id="GO:0043023">
    <property type="term" value="F:ribosomal large subunit binding"/>
    <property type="evidence" value="ECO:0007669"/>
    <property type="project" value="TreeGrafter"/>
</dbReference>
<evidence type="ECO:0000313" key="6">
    <source>
        <dbReference type="Proteomes" id="UP001210925"/>
    </source>
</evidence>
<dbReference type="Proteomes" id="UP001210925">
    <property type="component" value="Unassembled WGS sequence"/>
</dbReference>
<dbReference type="GO" id="GO:0006412">
    <property type="term" value="P:translation"/>
    <property type="evidence" value="ECO:0007669"/>
    <property type="project" value="UniProtKB-KW"/>
</dbReference>